<dbReference type="EMBL" id="JALJOV010000521">
    <property type="protein sequence ID" value="KAK9863067.1"/>
    <property type="molecule type" value="Genomic_DNA"/>
</dbReference>
<dbReference type="EC" id="3.1.3.16" evidence="1"/>
<dbReference type="PANTHER" id="PTHR12320">
    <property type="entry name" value="PROTEIN PHOSPHATASE 2C"/>
    <property type="match status" value="1"/>
</dbReference>
<keyword evidence="1" id="KW-0464">Manganese</keyword>
<evidence type="ECO:0000256" key="1">
    <source>
        <dbReference type="RuleBase" id="RU366020"/>
    </source>
</evidence>
<dbReference type="GO" id="GO:0046872">
    <property type="term" value="F:metal ion binding"/>
    <property type="evidence" value="ECO:0007669"/>
    <property type="project" value="UniProtKB-UniRule"/>
</dbReference>
<feature type="compositionally biased region" description="Basic residues" evidence="2">
    <location>
        <begin position="48"/>
        <end position="57"/>
    </location>
</feature>
<dbReference type="InterPro" id="IPR036457">
    <property type="entry name" value="PPM-type-like_dom_sf"/>
</dbReference>
<comment type="catalytic activity">
    <reaction evidence="1">
        <text>O-phospho-L-seryl-[protein] + H2O = L-seryl-[protein] + phosphate</text>
        <dbReference type="Rhea" id="RHEA:20629"/>
        <dbReference type="Rhea" id="RHEA-COMP:9863"/>
        <dbReference type="Rhea" id="RHEA-COMP:11604"/>
        <dbReference type="ChEBI" id="CHEBI:15377"/>
        <dbReference type="ChEBI" id="CHEBI:29999"/>
        <dbReference type="ChEBI" id="CHEBI:43474"/>
        <dbReference type="ChEBI" id="CHEBI:83421"/>
        <dbReference type="EC" id="3.1.3.16"/>
    </reaction>
</comment>
<proteinExistence type="inferred from homology"/>
<keyword evidence="1" id="KW-0904">Protein phosphatase</keyword>
<evidence type="ECO:0000256" key="2">
    <source>
        <dbReference type="SAM" id="MobiDB-lite"/>
    </source>
</evidence>
<dbReference type="SUPFAM" id="SSF81606">
    <property type="entry name" value="PP2C-like"/>
    <property type="match status" value="1"/>
</dbReference>
<dbReference type="InterPro" id="IPR001932">
    <property type="entry name" value="PPM-type_phosphatase-like_dom"/>
</dbReference>
<feature type="compositionally biased region" description="Low complexity" evidence="2">
    <location>
        <begin position="153"/>
        <end position="181"/>
    </location>
</feature>
<dbReference type="InterPro" id="IPR039123">
    <property type="entry name" value="PPTC7"/>
</dbReference>
<keyword evidence="1" id="KW-0460">Magnesium</keyword>
<dbReference type="Gene3D" id="3.60.40.10">
    <property type="entry name" value="PPM-type phosphatase domain"/>
    <property type="match status" value="1"/>
</dbReference>
<comment type="similarity">
    <text evidence="1">Belongs to the PP2C family.</text>
</comment>
<keyword evidence="1" id="KW-0378">Hydrolase</keyword>
<feature type="region of interest" description="Disordered" evidence="2">
    <location>
        <begin position="152"/>
        <end position="183"/>
    </location>
</feature>
<reference evidence="4 5" key="1">
    <citation type="journal article" date="2024" name="Nat. Commun.">
        <title>Phylogenomics reveals the evolutionary origins of lichenization in chlorophyte algae.</title>
        <authorList>
            <person name="Puginier C."/>
            <person name="Libourel C."/>
            <person name="Otte J."/>
            <person name="Skaloud P."/>
            <person name="Haon M."/>
            <person name="Grisel S."/>
            <person name="Petersen M."/>
            <person name="Berrin J.G."/>
            <person name="Delaux P.M."/>
            <person name="Dal Grande F."/>
            <person name="Keller J."/>
        </authorList>
    </citation>
    <scope>NUCLEOTIDE SEQUENCE [LARGE SCALE GENOMIC DNA]</scope>
    <source>
        <strain evidence="4 5">SAG 2523</strain>
    </source>
</reference>
<comment type="caution">
    <text evidence="4">The sequence shown here is derived from an EMBL/GenBank/DDBJ whole genome shotgun (WGS) entry which is preliminary data.</text>
</comment>
<organism evidence="4 5">
    <name type="scientific">Apatococcus fuscideae</name>
    <dbReference type="NCBI Taxonomy" id="2026836"/>
    <lineage>
        <taxon>Eukaryota</taxon>
        <taxon>Viridiplantae</taxon>
        <taxon>Chlorophyta</taxon>
        <taxon>core chlorophytes</taxon>
        <taxon>Trebouxiophyceae</taxon>
        <taxon>Chlorellales</taxon>
        <taxon>Chlorellaceae</taxon>
        <taxon>Apatococcus</taxon>
    </lineage>
</organism>
<sequence length="349" mass="36826">MMTGLILQPARSHLSSKRRLATPCCTAGSISAHQASKTPRAVSLSKGSKSKRSKKRTDRAPAGLKVRAVTSVEEERETSHQSNLQTQKLSLVVGTFSLPHPDKASYGGEDAHFVSSSALAIGVADGVGGWGADGINPAEYSRMLMRLTQQSLESAISQPPSAQPDSSSSSSMPSEAASRDSPSINSAVLGDSIFMHVRDRQVLHRATPGLHFFDCPFQFGNAPEHTSGTDTADDADMATLSVQPGDILVMATDGVWDNMQDADILGLLPIDASGLDGAAQDIGDLARRNALDPEYDSPYAAEARKAGLDLPWWEKVSGGRISAEGFKLAALRGGKLDDITVVLGMVVAS</sequence>
<protein>
    <recommendedName>
        <fullName evidence="1">Protein phosphatase</fullName>
        <ecNumber evidence="1">3.1.3.16</ecNumber>
    </recommendedName>
</protein>
<name>A0AAW1T037_9CHLO</name>
<dbReference type="SMART" id="SM00332">
    <property type="entry name" value="PP2Cc"/>
    <property type="match status" value="1"/>
</dbReference>
<comment type="catalytic activity">
    <reaction evidence="1">
        <text>O-phospho-L-threonyl-[protein] + H2O = L-threonyl-[protein] + phosphate</text>
        <dbReference type="Rhea" id="RHEA:47004"/>
        <dbReference type="Rhea" id="RHEA-COMP:11060"/>
        <dbReference type="Rhea" id="RHEA-COMP:11605"/>
        <dbReference type="ChEBI" id="CHEBI:15377"/>
        <dbReference type="ChEBI" id="CHEBI:30013"/>
        <dbReference type="ChEBI" id="CHEBI:43474"/>
        <dbReference type="ChEBI" id="CHEBI:61977"/>
        <dbReference type="EC" id="3.1.3.16"/>
    </reaction>
</comment>
<gene>
    <name evidence="4" type="ORF">WJX84_009275</name>
</gene>
<feature type="domain" description="PPM-type phosphatase" evidence="3">
    <location>
        <begin position="92"/>
        <end position="346"/>
    </location>
</feature>
<keyword evidence="1" id="KW-0479">Metal-binding</keyword>
<evidence type="ECO:0000259" key="3">
    <source>
        <dbReference type="PROSITE" id="PS51746"/>
    </source>
</evidence>
<comment type="cofactor">
    <cofactor evidence="1">
        <name>Mg(2+)</name>
        <dbReference type="ChEBI" id="CHEBI:18420"/>
    </cofactor>
</comment>
<comment type="cofactor">
    <cofactor evidence="1">
        <name>Mn(2+)</name>
        <dbReference type="ChEBI" id="CHEBI:29035"/>
    </cofactor>
</comment>
<keyword evidence="5" id="KW-1185">Reference proteome</keyword>
<dbReference type="AlphaFoldDB" id="A0AAW1T037"/>
<dbReference type="PANTHER" id="PTHR12320:SF1">
    <property type="entry name" value="PROTEIN PHOSPHATASE PTC7 HOMOLOG"/>
    <property type="match status" value="1"/>
</dbReference>
<accession>A0AAW1T037</accession>
<feature type="region of interest" description="Disordered" evidence="2">
    <location>
        <begin position="31"/>
        <end position="64"/>
    </location>
</feature>
<evidence type="ECO:0000313" key="4">
    <source>
        <dbReference type="EMBL" id="KAK9863067.1"/>
    </source>
</evidence>
<evidence type="ECO:0000313" key="5">
    <source>
        <dbReference type="Proteomes" id="UP001485043"/>
    </source>
</evidence>
<dbReference type="GO" id="GO:0004722">
    <property type="term" value="F:protein serine/threonine phosphatase activity"/>
    <property type="evidence" value="ECO:0007669"/>
    <property type="project" value="UniProtKB-EC"/>
</dbReference>
<dbReference type="PROSITE" id="PS51746">
    <property type="entry name" value="PPM_2"/>
    <property type="match status" value="1"/>
</dbReference>
<dbReference type="Proteomes" id="UP001485043">
    <property type="component" value="Unassembled WGS sequence"/>
</dbReference>